<evidence type="ECO:0000313" key="1">
    <source>
        <dbReference type="EMBL" id="VDI40529.1"/>
    </source>
</evidence>
<gene>
    <name evidence="1" type="ORF">MGAL_10B006721</name>
</gene>
<name>A0A8B6EV86_MYTGA</name>
<evidence type="ECO:0000313" key="2">
    <source>
        <dbReference type="Proteomes" id="UP000596742"/>
    </source>
</evidence>
<dbReference type="EMBL" id="UYJE01005812">
    <property type="protein sequence ID" value="VDI40529.1"/>
    <property type="molecule type" value="Genomic_DNA"/>
</dbReference>
<dbReference type="AlphaFoldDB" id="A0A8B6EV86"/>
<keyword evidence="2" id="KW-1185">Reference proteome</keyword>
<organism evidence="1 2">
    <name type="scientific">Mytilus galloprovincialis</name>
    <name type="common">Mediterranean mussel</name>
    <dbReference type="NCBI Taxonomy" id="29158"/>
    <lineage>
        <taxon>Eukaryota</taxon>
        <taxon>Metazoa</taxon>
        <taxon>Spiralia</taxon>
        <taxon>Lophotrochozoa</taxon>
        <taxon>Mollusca</taxon>
        <taxon>Bivalvia</taxon>
        <taxon>Autobranchia</taxon>
        <taxon>Pteriomorphia</taxon>
        <taxon>Mytilida</taxon>
        <taxon>Mytiloidea</taxon>
        <taxon>Mytilidae</taxon>
        <taxon>Mytilinae</taxon>
        <taxon>Mytilus</taxon>
    </lineage>
</organism>
<sequence length="77" mass="8850">MLSEIMPRQILKTVSVDELKRGLSLADPEIDNKTMDKYVLWVFDTTPDKIAEVESIELSKVISRLQNGNVRRSGRKF</sequence>
<accession>A0A8B6EV86</accession>
<comment type="caution">
    <text evidence="1">The sequence shown here is derived from an EMBL/GenBank/DDBJ whole genome shotgun (WGS) entry which is preliminary data.</text>
</comment>
<reference evidence="1" key="1">
    <citation type="submission" date="2018-11" db="EMBL/GenBank/DDBJ databases">
        <authorList>
            <person name="Alioto T."/>
            <person name="Alioto T."/>
        </authorList>
    </citation>
    <scope>NUCLEOTIDE SEQUENCE</scope>
</reference>
<protein>
    <submittedName>
        <fullName evidence="1">Uncharacterized protein</fullName>
    </submittedName>
</protein>
<dbReference type="OrthoDB" id="261426at2759"/>
<proteinExistence type="predicted"/>
<dbReference type="Proteomes" id="UP000596742">
    <property type="component" value="Unassembled WGS sequence"/>
</dbReference>